<dbReference type="EMBL" id="MG450654">
    <property type="protein sequence ID" value="ATW62729.1"/>
    <property type="molecule type" value="Genomic_DNA"/>
</dbReference>
<protein>
    <submittedName>
        <fullName evidence="1">Uncharacterized protein</fullName>
    </submittedName>
</protein>
<sequence>MGLQKVKYHIRNADLANEFIRVEGRIMDPVRQELGTVLKKVYYVDQAGKTITLGLYWKGPVPIYRVRIREEALLRSMTNNNLVSITYG</sequence>
<dbReference type="Proteomes" id="UP000274731">
    <property type="component" value="Segment"/>
</dbReference>
<gene>
    <name evidence="1" type="ORF">SCBWM1_gp45</name>
</gene>
<evidence type="ECO:0000313" key="1">
    <source>
        <dbReference type="EMBL" id="ATW62729.1"/>
    </source>
</evidence>
<accession>A0A3G1L3H3</accession>
<evidence type="ECO:0000313" key="2">
    <source>
        <dbReference type="Proteomes" id="UP000274731"/>
    </source>
</evidence>
<name>A0A3G1L3H3_9CAUD</name>
<proteinExistence type="predicted"/>
<keyword evidence="2" id="KW-1185">Reference proteome</keyword>
<organism evidence="1 2">
    <name type="scientific">Synechococcus phage S-CBWM1</name>
    <dbReference type="NCBI Taxonomy" id="2053653"/>
    <lineage>
        <taxon>Viruses</taxon>
        <taxon>Duplodnaviria</taxon>
        <taxon>Heunggongvirae</taxon>
        <taxon>Uroviricota</taxon>
        <taxon>Caudoviricetes</taxon>
        <taxon>Aokuangvirus</taxon>
        <taxon>Aokuangvirus SCBWM1</taxon>
    </lineage>
</organism>
<reference evidence="1 2" key="1">
    <citation type="journal article" date="2018" name="Environ. Microbiol.">
        <title>Novel phage-host interactions and evolution as revealed by a cyanomyovirus isolated from an estuarine environment.</title>
        <authorList>
            <person name="Xu Y."/>
            <person name="Zhang R."/>
            <person name="Wang N."/>
            <person name="Cai L."/>
            <person name="Tong Y."/>
            <person name="Sun Q."/>
            <person name="Chen F."/>
            <person name="Jiao N."/>
        </authorList>
    </citation>
    <scope>NUCLEOTIDE SEQUENCE [LARGE SCALE GENOMIC DNA]</scope>
</reference>